<evidence type="ECO:0000256" key="5">
    <source>
        <dbReference type="ARBA" id="ARBA00023204"/>
    </source>
</evidence>
<feature type="compositionally biased region" description="Basic and acidic residues" evidence="7">
    <location>
        <begin position="1"/>
        <end position="11"/>
    </location>
</feature>
<dbReference type="GO" id="GO:0006281">
    <property type="term" value="P:DNA repair"/>
    <property type="evidence" value="ECO:0007669"/>
    <property type="project" value="UniProtKB-KW"/>
</dbReference>
<dbReference type="GO" id="GO:0032259">
    <property type="term" value="P:methylation"/>
    <property type="evidence" value="ECO:0007669"/>
    <property type="project" value="UniProtKB-KW"/>
</dbReference>
<evidence type="ECO:0000259" key="9">
    <source>
        <dbReference type="Pfam" id="PF02870"/>
    </source>
</evidence>
<dbReference type="Pfam" id="PF02870">
    <property type="entry name" value="Methyltransf_1N"/>
    <property type="match status" value="1"/>
</dbReference>
<evidence type="ECO:0000256" key="7">
    <source>
        <dbReference type="SAM" id="MobiDB-lite"/>
    </source>
</evidence>
<dbReference type="InterPro" id="IPR001497">
    <property type="entry name" value="MethylDNA_cys_MeTrfase_AS"/>
</dbReference>
<dbReference type="Pfam" id="PF01035">
    <property type="entry name" value="DNA_binding_1"/>
    <property type="match status" value="1"/>
</dbReference>
<dbReference type="EMBL" id="SKBU01000038">
    <property type="protein sequence ID" value="TCJ13645.1"/>
    <property type="molecule type" value="Genomic_DNA"/>
</dbReference>
<organism evidence="10 11">
    <name type="scientific">Rubrobacter taiwanensis</name>
    <dbReference type="NCBI Taxonomy" id="185139"/>
    <lineage>
        <taxon>Bacteria</taxon>
        <taxon>Bacillati</taxon>
        <taxon>Actinomycetota</taxon>
        <taxon>Rubrobacteria</taxon>
        <taxon>Rubrobacterales</taxon>
        <taxon>Rubrobacteraceae</taxon>
        <taxon>Rubrobacter</taxon>
    </lineage>
</organism>
<dbReference type="PANTHER" id="PTHR10815:SF13">
    <property type="entry name" value="METHYLATED-DNA--PROTEIN-CYSTEINE METHYLTRANSFERASE"/>
    <property type="match status" value="1"/>
</dbReference>
<evidence type="ECO:0000256" key="6">
    <source>
        <dbReference type="ARBA" id="ARBA00049348"/>
    </source>
</evidence>
<evidence type="ECO:0000259" key="8">
    <source>
        <dbReference type="Pfam" id="PF01035"/>
    </source>
</evidence>
<evidence type="ECO:0000313" key="10">
    <source>
        <dbReference type="EMBL" id="TCJ13645.1"/>
    </source>
</evidence>
<keyword evidence="5" id="KW-0234">DNA repair</keyword>
<feature type="compositionally biased region" description="Polar residues" evidence="7">
    <location>
        <begin position="17"/>
        <end position="31"/>
    </location>
</feature>
<dbReference type="GO" id="GO:0003908">
    <property type="term" value="F:methylated-DNA-[protein]-cysteine S-methyltransferase activity"/>
    <property type="evidence" value="ECO:0007669"/>
    <property type="project" value="UniProtKB-EC"/>
</dbReference>
<evidence type="ECO:0000256" key="3">
    <source>
        <dbReference type="ARBA" id="ARBA00022679"/>
    </source>
</evidence>
<dbReference type="OrthoDB" id="9802228at2"/>
<name>A0A4R1B9P7_9ACTN</name>
<evidence type="ECO:0000256" key="1">
    <source>
        <dbReference type="ARBA" id="ARBA00001286"/>
    </source>
</evidence>
<feature type="domain" description="Methylated-DNA-[protein]-cysteine S-methyltransferase DNA binding" evidence="8">
    <location>
        <begin position="174"/>
        <end position="260"/>
    </location>
</feature>
<dbReference type="PROSITE" id="PS00374">
    <property type="entry name" value="MGMT"/>
    <property type="match status" value="1"/>
</dbReference>
<reference evidence="10 11" key="1">
    <citation type="submission" date="2019-03" db="EMBL/GenBank/DDBJ databases">
        <title>Whole genome sequence of a novel Rubrobacter taiwanensis strain, isolated from Yellowstone National Park.</title>
        <authorList>
            <person name="Freed S."/>
            <person name="Ramaley R.F."/>
            <person name="Kyndt J.A."/>
        </authorList>
    </citation>
    <scope>NUCLEOTIDE SEQUENCE [LARGE SCALE GENOMIC DNA]</scope>
    <source>
        <strain evidence="10 11">Yellowstone</strain>
    </source>
</reference>
<gene>
    <name evidence="10" type="ORF">E0L93_14600</name>
</gene>
<dbReference type="InterPro" id="IPR008332">
    <property type="entry name" value="MethylG_MeTrfase_N"/>
</dbReference>
<feature type="compositionally biased region" description="Polar residues" evidence="7">
    <location>
        <begin position="65"/>
        <end position="76"/>
    </location>
</feature>
<evidence type="ECO:0000256" key="2">
    <source>
        <dbReference type="ARBA" id="ARBA00022603"/>
    </source>
</evidence>
<dbReference type="SUPFAM" id="SSF53155">
    <property type="entry name" value="Methylated DNA-protein cysteine methyltransferase domain"/>
    <property type="match status" value="1"/>
</dbReference>
<dbReference type="CDD" id="cd06445">
    <property type="entry name" value="ATase"/>
    <property type="match status" value="1"/>
</dbReference>
<dbReference type="PANTHER" id="PTHR10815">
    <property type="entry name" value="METHYLATED-DNA--PROTEIN-CYSTEINE METHYLTRANSFERASE"/>
    <property type="match status" value="1"/>
</dbReference>
<dbReference type="InterPro" id="IPR036217">
    <property type="entry name" value="MethylDNA_cys_MeTrfase_DNAb"/>
</dbReference>
<dbReference type="NCBIfam" id="TIGR00589">
    <property type="entry name" value="ogt"/>
    <property type="match status" value="1"/>
</dbReference>
<dbReference type="Proteomes" id="UP000295244">
    <property type="component" value="Unassembled WGS sequence"/>
</dbReference>
<comment type="catalytic activity">
    <reaction evidence="1">
        <text>a 4-O-methyl-thymidine in DNA + L-cysteinyl-[protein] = a thymidine in DNA + S-methyl-L-cysteinyl-[protein]</text>
        <dbReference type="Rhea" id="RHEA:53428"/>
        <dbReference type="Rhea" id="RHEA-COMP:10131"/>
        <dbReference type="Rhea" id="RHEA-COMP:10132"/>
        <dbReference type="Rhea" id="RHEA-COMP:13555"/>
        <dbReference type="Rhea" id="RHEA-COMP:13556"/>
        <dbReference type="ChEBI" id="CHEBI:29950"/>
        <dbReference type="ChEBI" id="CHEBI:82612"/>
        <dbReference type="ChEBI" id="CHEBI:137386"/>
        <dbReference type="ChEBI" id="CHEBI:137387"/>
        <dbReference type="EC" id="2.1.1.63"/>
    </reaction>
</comment>
<keyword evidence="4" id="KW-0227">DNA damage</keyword>
<evidence type="ECO:0000256" key="4">
    <source>
        <dbReference type="ARBA" id="ARBA00022763"/>
    </source>
</evidence>
<comment type="caution">
    <text evidence="10">The sequence shown here is derived from an EMBL/GenBank/DDBJ whole genome shotgun (WGS) entry which is preliminary data.</text>
</comment>
<sequence>MTSGNGKKDFMTVKATPYTSPTPSNLPNNITCHPPYEPSGLLSVAAADRTEPPQRAQKPPRPITTEGSTPEGSCSNIFHHPLLESPPMANATACYHRISTPLGPLWAAATDAGVCAIELHRTEEDLRRSLTARALRPEHTPERLQALERELTEYLTGERPSLDAPPDLSGIGGFRRDILLTLYKTRFGEVVSYGELAYRAGHPRAARAAGNAVATNPVPLIIPCHRVIRSDGTPGSYAVRSLPPAEGLKLKLHLLALEGVRL</sequence>
<keyword evidence="3 10" id="KW-0808">Transferase</keyword>
<protein>
    <submittedName>
        <fullName evidence="10">Methylated-DNA--[protein]-cysteine S-methyltransferase</fullName>
    </submittedName>
</protein>
<comment type="catalytic activity">
    <reaction evidence="6">
        <text>a 6-O-methyl-2'-deoxyguanosine in DNA + L-cysteinyl-[protein] = S-methyl-L-cysteinyl-[protein] + a 2'-deoxyguanosine in DNA</text>
        <dbReference type="Rhea" id="RHEA:24000"/>
        <dbReference type="Rhea" id="RHEA-COMP:10131"/>
        <dbReference type="Rhea" id="RHEA-COMP:10132"/>
        <dbReference type="Rhea" id="RHEA-COMP:11367"/>
        <dbReference type="Rhea" id="RHEA-COMP:11368"/>
        <dbReference type="ChEBI" id="CHEBI:29950"/>
        <dbReference type="ChEBI" id="CHEBI:82612"/>
        <dbReference type="ChEBI" id="CHEBI:85445"/>
        <dbReference type="ChEBI" id="CHEBI:85448"/>
        <dbReference type="EC" id="2.1.1.63"/>
    </reaction>
</comment>
<feature type="region of interest" description="Disordered" evidence="7">
    <location>
        <begin position="1"/>
        <end position="79"/>
    </location>
</feature>
<accession>A0A4R1B9P7</accession>
<dbReference type="Gene3D" id="3.30.160.70">
    <property type="entry name" value="Methylated DNA-protein cysteine methyltransferase domain"/>
    <property type="match status" value="1"/>
</dbReference>
<dbReference type="Gene3D" id="1.10.10.10">
    <property type="entry name" value="Winged helix-like DNA-binding domain superfamily/Winged helix DNA-binding domain"/>
    <property type="match status" value="1"/>
</dbReference>
<dbReference type="InterPro" id="IPR036631">
    <property type="entry name" value="MGMT_N_sf"/>
</dbReference>
<dbReference type="InterPro" id="IPR014048">
    <property type="entry name" value="MethylDNA_cys_MeTrfase_DNA-bd"/>
</dbReference>
<evidence type="ECO:0000313" key="11">
    <source>
        <dbReference type="Proteomes" id="UP000295244"/>
    </source>
</evidence>
<dbReference type="AlphaFoldDB" id="A0A4R1B9P7"/>
<dbReference type="SUPFAM" id="SSF46767">
    <property type="entry name" value="Methylated DNA-protein cysteine methyltransferase, C-terminal domain"/>
    <property type="match status" value="1"/>
</dbReference>
<proteinExistence type="predicted"/>
<dbReference type="InterPro" id="IPR036388">
    <property type="entry name" value="WH-like_DNA-bd_sf"/>
</dbReference>
<feature type="domain" description="Methylguanine DNA methyltransferase ribonuclease-like" evidence="9">
    <location>
        <begin position="95"/>
        <end position="165"/>
    </location>
</feature>
<keyword evidence="2 10" id="KW-0489">Methyltransferase</keyword>
<keyword evidence="11" id="KW-1185">Reference proteome</keyword>